<evidence type="ECO:0000256" key="2">
    <source>
        <dbReference type="ARBA" id="ARBA00022801"/>
    </source>
</evidence>
<dbReference type="PANTHER" id="PTHR43046">
    <property type="entry name" value="GDP-MANNOSE MANNOSYL HYDROLASE"/>
    <property type="match status" value="1"/>
</dbReference>
<comment type="caution">
    <text evidence="5">The sequence shown here is derived from an EMBL/GenBank/DDBJ whole genome shotgun (WGS) entry which is preliminary data.</text>
</comment>
<protein>
    <submittedName>
        <fullName evidence="5">NUDIX domain-containing protein</fullName>
    </submittedName>
</protein>
<reference evidence="5 6" key="1">
    <citation type="submission" date="2020-08" db="EMBL/GenBank/DDBJ databases">
        <title>A Genomic Blueprint of the Chicken Gut Microbiome.</title>
        <authorList>
            <person name="Gilroy R."/>
            <person name="Ravi A."/>
            <person name="Getino M."/>
            <person name="Pursley I."/>
            <person name="Horton D.L."/>
            <person name="Alikhan N.-F."/>
            <person name="Baker D."/>
            <person name="Gharbi K."/>
            <person name="Hall N."/>
            <person name="Watson M."/>
            <person name="Adriaenssens E.M."/>
            <person name="Foster-Nyarko E."/>
            <person name="Jarju S."/>
            <person name="Secka A."/>
            <person name="Antonio M."/>
            <person name="Oren A."/>
            <person name="Chaudhuri R."/>
            <person name="La Ragione R.M."/>
            <person name="Hildebrand F."/>
            <person name="Pallen M.J."/>
        </authorList>
    </citation>
    <scope>NUCLEOTIDE SEQUENCE [LARGE SCALE GENOMIC DNA]</scope>
    <source>
        <strain evidence="5 6">N37</strain>
    </source>
</reference>
<evidence type="ECO:0000256" key="1">
    <source>
        <dbReference type="ARBA" id="ARBA00001946"/>
    </source>
</evidence>
<dbReference type="RefSeq" id="WP_191741220.1">
    <property type="nucleotide sequence ID" value="NZ_JACSQB010000124.1"/>
</dbReference>
<evidence type="ECO:0000256" key="3">
    <source>
        <dbReference type="RuleBase" id="RU003476"/>
    </source>
</evidence>
<organism evidence="5 6">
    <name type="scientific">Clostridium faecium</name>
    <dbReference type="NCBI Taxonomy" id="2762223"/>
    <lineage>
        <taxon>Bacteria</taxon>
        <taxon>Bacillati</taxon>
        <taxon>Bacillota</taxon>
        <taxon>Clostridia</taxon>
        <taxon>Eubacteriales</taxon>
        <taxon>Clostridiaceae</taxon>
        <taxon>Clostridium</taxon>
    </lineage>
</organism>
<comment type="similarity">
    <text evidence="3">Belongs to the Nudix hydrolase family.</text>
</comment>
<dbReference type="SUPFAM" id="SSF55811">
    <property type="entry name" value="Nudix"/>
    <property type="match status" value="1"/>
</dbReference>
<dbReference type="Proteomes" id="UP000627166">
    <property type="component" value="Unassembled WGS sequence"/>
</dbReference>
<feature type="domain" description="Nudix hydrolase" evidence="4">
    <location>
        <begin position="7"/>
        <end position="141"/>
    </location>
</feature>
<dbReference type="PROSITE" id="PS00893">
    <property type="entry name" value="NUDIX_BOX"/>
    <property type="match status" value="1"/>
</dbReference>
<keyword evidence="6" id="KW-1185">Reference proteome</keyword>
<evidence type="ECO:0000313" key="5">
    <source>
        <dbReference type="EMBL" id="MBD8048269.1"/>
    </source>
</evidence>
<dbReference type="PRINTS" id="PR00502">
    <property type="entry name" value="NUDIXFAMILY"/>
</dbReference>
<gene>
    <name evidence="5" type="ORF">H9637_14690</name>
</gene>
<sequence length="141" mass="16429">MVYDSKSKIFQVAIKAIVQNSKGQILILKKSVEENLEDASKNLFDIPGGRLEYGENLEVALVREIVEETNLQITNIQLLHAYSVIRPDKTQLIIITYLCNCLEEECLLSKEHTYCYWLNANEILQSRIYPEWIKDLVKRIR</sequence>
<dbReference type="InterPro" id="IPR015797">
    <property type="entry name" value="NUDIX_hydrolase-like_dom_sf"/>
</dbReference>
<evidence type="ECO:0000259" key="4">
    <source>
        <dbReference type="PROSITE" id="PS51462"/>
    </source>
</evidence>
<dbReference type="PROSITE" id="PS51462">
    <property type="entry name" value="NUDIX"/>
    <property type="match status" value="1"/>
</dbReference>
<accession>A0ABR8YVI7</accession>
<name>A0ABR8YVI7_9CLOT</name>
<evidence type="ECO:0000313" key="6">
    <source>
        <dbReference type="Proteomes" id="UP000627166"/>
    </source>
</evidence>
<dbReference type="Gene3D" id="3.90.79.10">
    <property type="entry name" value="Nucleoside Triphosphate Pyrophosphohydrolase"/>
    <property type="match status" value="1"/>
</dbReference>
<keyword evidence="2 3" id="KW-0378">Hydrolase</keyword>
<dbReference type="EMBL" id="JACSQB010000124">
    <property type="protein sequence ID" value="MBD8048269.1"/>
    <property type="molecule type" value="Genomic_DNA"/>
</dbReference>
<proteinExistence type="inferred from homology"/>
<dbReference type="InterPro" id="IPR020476">
    <property type="entry name" value="Nudix_hydrolase"/>
</dbReference>
<dbReference type="PANTHER" id="PTHR43046:SF14">
    <property type="entry name" value="MUTT_NUDIX FAMILY PROTEIN"/>
    <property type="match status" value="1"/>
</dbReference>
<dbReference type="Pfam" id="PF00293">
    <property type="entry name" value="NUDIX"/>
    <property type="match status" value="1"/>
</dbReference>
<comment type="cofactor">
    <cofactor evidence="1">
        <name>Mg(2+)</name>
        <dbReference type="ChEBI" id="CHEBI:18420"/>
    </cofactor>
</comment>
<dbReference type="InterPro" id="IPR020084">
    <property type="entry name" value="NUDIX_hydrolase_CS"/>
</dbReference>
<dbReference type="InterPro" id="IPR000086">
    <property type="entry name" value="NUDIX_hydrolase_dom"/>
</dbReference>